<dbReference type="InterPro" id="IPR005829">
    <property type="entry name" value="Sugar_transporter_CS"/>
</dbReference>
<keyword evidence="4" id="KW-1003">Cell membrane</keyword>
<evidence type="ECO:0000256" key="6">
    <source>
        <dbReference type="ARBA" id="ARBA00022989"/>
    </source>
</evidence>
<dbReference type="RefSeq" id="WP_349299959.1">
    <property type="nucleotide sequence ID" value="NZ_JBEDNQ010000008.1"/>
</dbReference>
<dbReference type="PRINTS" id="PR00171">
    <property type="entry name" value="SUGRTRNSPORT"/>
</dbReference>
<evidence type="ECO:0000256" key="4">
    <source>
        <dbReference type="ARBA" id="ARBA00022475"/>
    </source>
</evidence>
<keyword evidence="7 10" id="KW-0472">Membrane</keyword>
<dbReference type="InterPro" id="IPR003663">
    <property type="entry name" value="Sugar/inositol_transpt"/>
</dbReference>
<proteinExistence type="inferred from homology"/>
<comment type="subcellular location">
    <subcellularLocation>
        <location evidence="1">Cell membrane</location>
        <topology evidence="1">Multi-pass membrane protein</topology>
    </subcellularLocation>
</comment>
<feature type="transmembrane region" description="Helical" evidence="10">
    <location>
        <begin position="360"/>
        <end position="384"/>
    </location>
</feature>
<name>A0ABV1KEK8_9PSEU</name>
<keyword evidence="13" id="KW-1185">Reference proteome</keyword>
<evidence type="ECO:0000256" key="5">
    <source>
        <dbReference type="ARBA" id="ARBA00022692"/>
    </source>
</evidence>
<dbReference type="InterPro" id="IPR036259">
    <property type="entry name" value="MFS_trans_sf"/>
</dbReference>
<feature type="transmembrane region" description="Helical" evidence="10">
    <location>
        <begin position="390"/>
        <end position="415"/>
    </location>
</feature>
<dbReference type="InterPro" id="IPR020846">
    <property type="entry name" value="MFS_dom"/>
</dbReference>
<dbReference type="InterPro" id="IPR050814">
    <property type="entry name" value="Myo-inositol_Transporter"/>
</dbReference>
<keyword evidence="6 10" id="KW-1133">Transmembrane helix</keyword>
<feature type="transmembrane region" description="Helical" evidence="10">
    <location>
        <begin position="145"/>
        <end position="166"/>
    </location>
</feature>
<feature type="region of interest" description="Disordered" evidence="9">
    <location>
        <begin position="1"/>
        <end position="42"/>
    </location>
</feature>
<feature type="transmembrane region" description="Helical" evidence="10">
    <location>
        <begin position="121"/>
        <end position="139"/>
    </location>
</feature>
<dbReference type="InterPro" id="IPR005828">
    <property type="entry name" value="MFS_sugar_transport-like"/>
</dbReference>
<dbReference type="CDD" id="cd17359">
    <property type="entry name" value="MFS_XylE_like"/>
    <property type="match status" value="1"/>
</dbReference>
<gene>
    <name evidence="12" type="ORF">WIS52_20085</name>
</gene>
<reference evidence="12 13" key="1">
    <citation type="submission" date="2024-03" db="EMBL/GenBank/DDBJ databases">
        <title>Draft genome sequence of Pseudonocardia nematodicida JCM 31783.</title>
        <authorList>
            <person name="Butdee W."/>
            <person name="Duangmal K."/>
        </authorList>
    </citation>
    <scope>NUCLEOTIDE SEQUENCE [LARGE SCALE GENOMIC DNA]</scope>
    <source>
        <strain evidence="12 13">JCM 31783</strain>
    </source>
</reference>
<evidence type="ECO:0000313" key="12">
    <source>
        <dbReference type="EMBL" id="MEQ3552774.1"/>
    </source>
</evidence>
<keyword evidence="3 8" id="KW-0813">Transport</keyword>
<feature type="compositionally biased region" description="Low complexity" evidence="9">
    <location>
        <begin position="7"/>
        <end position="26"/>
    </location>
</feature>
<evidence type="ECO:0000256" key="2">
    <source>
        <dbReference type="ARBA" id="ARBA00010992"/>
    </source>
</evidence>
<dbReference type="Pfam" id="PF00083">
    <property type="entry name" value="Sugar_tr"/>
    <property type="match status" value="1"/>
</dbReference>
<feature type="transmembrane region" description="Helical" evidence="10">
    <location>
        <begin position="294"/>
        <end position="316"/>
    </location>
</feature>
<dbReference type="PANTHER" id="PTHR48020">
    <property type="entry name" value="PROTON MYO-INOSITOL COTRANSPORTER"/>
    <property type="match status" value="1"/>
</dbReference>
<dbReference type="Proteomes" id="UP001494902">
    <property type="component" value="Unassembled WGS sequence"/>
</dbReference>
<feature type="transmembrane region" description="Helical" evidence="10">
    <location>
        <begin position="186"/>
        <end position="204"/>
    </location>
</feature>
<feature type="transmembrane region" description="Helical" evidence="10">
    <location>
        <begin position="210"/>
        <end position="230"/>
    </location>
</feature>
<evidence type="ECO:0000256" key="8">
    <source>
        <dbReference type="RuleBase" id="RU003346"/>
    </source>
</evidence>
<dbReference type="NCBIfam" id="TIGR00879">
    <property type="entry name" value="SP"/>
    <property type="match status" value="1"/>
</dbReference>
<evidence type="ECO:0000313" key="13">
    <source>
        <dbReference type="Proteomes" id="UP001494902"/>
    </source>
</evidence>
<sequence length="498" mass="53393">MRHDSRPAAVVAPVPSSRRSPSTRRTIMTTHDGAGTTALPPDVRGPHTSRLGLVTVIATFGGLLFGYDTGVINGALEPLTRDLGLTAFTEGFVVSILIFGAAVGAVIGGTLSDRHGRRHNILLLAIVFMIGTLGCVLAPGWEVLAIFRFILGLAVGGASATVPVYLAEIAPAERRGGLVTRNEVMIVSGQFAAFVINAVIYNIWGDIDWIWRVMLLVALAPAIVLFIGMLRMPESPRWLVAQGREAEALAVLRQVRSPQRAEAEMSEVHRLAAEEQASRTGGATDLGVRWIRRLILIGAGLGVFQQATGINSIMYYGTQLLGDAGFSANAAIVANTLNGLFSVLGITVGILIINKINRRTMLLGGFALTTTFHLLVGLSALLLPDGTAKAYFILVFVILFVFCMQGTIGPLVWLILSEIFPLKIRSLAIGISVFVLWVANALVALVFPPMVQTVGIANSFFVFVVLGLAALVFVAKVVPETRGRSLEKLEEQFRTQYA</sequence>
<dbReference type="PROSITE" id="PS00217">
    <property type="entry name" value="SUGAR_TRANSPORT_2"/>
    <property type="match status" value="1"/>
</dbReference>
<evidence type="ECO:0000256" key="9">
    <source>
        <dbReference type="SAM" id="MobiDB-lite"/>
    </source>
</evidence>
<feature type="transmembrane region" description="Helical" evidence="10">
    <location>
        <begin position="459"/>
        <end position="478"/>
    </location>
</feature>
<dbReference type="PANTHER" id="PTHR48020:SF12">
    <property type="entry name" value="PROTON MYO-INOSITOL COTRANSPORTER"/>
    <property type="match status" value="1"/>
</dbReference>
<feature type="transmembrane region" description="Helical" evidence="10">
    <location>
        <begin position="51"/>
        <end position="67"/>
    </location>
</feature>
<evidence type="ECO:0000256" key="3">
    <source>
        <dbReference type="ARBA" id="ARBA00022448"/>
    </source>
</evidence>
<evidence type="ECO:0000256" key="10">
    <source>
        <dbReference type="SAM" id="Phobius"/>
    </source>
</evidence>
<feature type="transmembrane region" description="Helical" evidence="10">
    <location>
        <begin position="87"/>
        <end position="109"/>
    </location>
</feature>
<feature type="domain" description="Major facilitator superfamily (MFS) profile" evidence="11">
    <location>
        <begin position="54"/>
        <end position="482"/>
    </location>
</feature>
<dbReference type="SUPFAM" id="SSF103473">
    <property type="entry name" value="MFS general substrate transporter"/>
    <property type="match status" value="1"/>
</dbReference>
<organism evidence="12 13">
    <name type="scientific">Pseudonocardia nematodicida</name>
    <dbReference type="NCBI Taxonomy" id="1206997"/>
    <lineage>
        <taxon>Bacteria</taxon>
        <taxon>Bacillati</taxon>
        <taxon>Actinomycetota</taxon>
        <taxon>Actinomycetes</taxon>
        <taxon>Pseudonocardiales</taxon>
        <taxon>Pseudonocardiaceae</taxon>
        <taxon>Pseudonocardia</taxon>
    </lineage>
</organism>
<dbReference type="EMBL" id="JBEDNQ010000008">
    <property type="protein sequence ID" value="MEQ3552774.1"/>
    <property type="molecule type" value="Genomic_DNA"/>
</dbReference>
<dbReference type="Gene3D" id="1.20.1250.20">
    <property type="entry name" value="MFS general substrate transporter like domains"/>
    <property type="match status" value="1"/>
</dbReference>
<accession>A0ABV1KEK8</accession>
<dbReference type="PROSITE" id="PS50850">
    <property type="entry name" value="MFS"/>
    <property type="match status" value="1"/>
</dbReference>
<evidence type="ECO:0000256" key="1">
    <source>
        <dbReference type="ARBA" id="ARBA00004651"/>
    </source>
</evidence>
<feature type="transmembrane region" description="Helical" evidence="10">
    <location>
        <begin position="427"/>
        <end position="447"/>
    </location>
</feature>
<dbReference type="InterPro" id="IPR047984">
    <property type="entry name" value="XylE-like"/>
</dbReference>
<evidence type="ECO:0000256" key="7">
    <source>
        <dbReference type="ARBA" id="ARBA00023136"/>
    </source>
</evidence>
<feature type="transmembrane region" description="Helical" evidence="10">
    <location>
        <begin position="328"/>
        <end position="353"/>
    </location>
</feature>
<comment type="similarity">
    <text evidence="2 8">Belongs to the major facilitator superfamily. Sugar transporter (TC 2.A.1.1) family.</text>
</comment>
<evidence type="ECO:0000259" key="11">
    <source>
        <dbReference type="PROSITE" id="PS50850"/>
    </source>
</evidence>
<protein>
    <submittedName>
        <fullName evidence="12">Sugar porter family MFS transporter</fullName>
    </submittedName>
</protein>
<keyword evidence="5 10" id="KW-0812">Transmembrane</keyword>
<comment type="caution">
    <text evidence="12">The sequence shown here is derived from an EMBL/GenBank/DDBJ whole genome shotgun (WGS) entry which is preliminary data.</text>
</comment>